<dbReference type="AlphaFoldDB" id="L7KEY0"/>
<dbReference type="eggNOG" id="ENOG5032I0V">
    <property type="taxonomic scope" value="Bacteria"/>
</dbReference>
<keyword evidence="3" id="KW-1185">Reference proteome</keyword>
<protein>
    <submittedName>
        <fullName evidence="2">Uncharacterized protein</fullName>
    </submittedName>
</protein>
<name>L7KEY0_9ACTN</name>
<dbReference type="STRING" id="1220583.GOACH_03_00470"/>
<feature type="region of interest" description="Disordered" evidence="1">
    <location>
        <begin position="261"/>
        <end position="296"/>
    </location>
</feature>
<evidence type="ECO:0000313" key="2">
    <source>
        <dbReference type="EMBL" id="GAC47031.1"/>
    </source>
</evidence>
<accession>L7KEY0</accession>
<sequence>MPFRCIFFAILVRGIAPCDREWCIRCNKADNPGRAEAEGVVVVNLQRRVQIATLSAVVCAVLALAACQMPRESGQAVPEAAQASDHIPADFNTTFRWIPNDTLDLSAPEGTFVRAFVESFEIANAAQSTSWGYPGFAAAAPSNIAQMLTVYPSKVSEAKPSVGTVFFSALRREDHPFGTRVILCRYAYSSVRDGEGTSAWNSRVDAPRPIEIDFRRQSDTPPIKARGSERTPDGNVFGGWYASRYDFAAVYPTPTADQRACAAQGPTSVPNRAATRGAHPWAPMPPSPGWSAGNDV</sequence>
<comment type="caution">
    <text evidence="2">The sequence shown here is derived from an EMBL/GenBank/DDBJ whole genome shotgun (WGS) entry which is preliminary data.</text>
</comment>
<evidence type="ECO:0000256" key="1">
    <source>
        <dbReference type="SAM" id="MobiDB-lite"/>
    </source>
</evidence>
<reference evidence="2 3" key="1">
    <citation type="submission" date="2012-12" db="EMBL/GenBank/DDBJ databases">
        <title>Whole genome shotgun sequence of Gordonia aichiensis NBRC 108223.</title>
        <authorList>
            <person name="Isaki-Nakamura S."/>
            <person name="Hosoyama A."/>
            <person name="Tsuchikane K."/>
            <person name="Ando Y."/>
            <person name="Baba S."/>
            <person name="Ohji S."/>
            <person name="Hamada M."/>
            <person name="Tamura T."/>
            <person name="Yamazoe A."/>
            <person name="Yamazaki S."/>
            <person name="Fujita N."/>
        </authorList>
    </citation>
    <scope>NUCLEOTIDE SEQUENCE [LARGE SCALE GENOMIC DNA]</scope>
    <source>
        <strain evidence="2 3">NBRC 108223</strain>
    </source>
</reference>
<proteinExistence type="predicted"/>
<dbReference type="EMBL" id="BANR01000003">
    <property type="protein sequence ID" value="GAC47031.1"/>
    <property type="molecule type" value="Genomic_DNA"/>
</dbReference>
<organism evidence="2 3">
    <name type="scientific">Gordonia aichiensis NBRC 108223</name>
    <dbReference type="NCBI Taxonomy" id="1220583"/>
    <lineage>
        <taxon>Bacteria</taxon>
        <taxon>Bacillati</taxon>
        <taxon>Actinomycetota</taxon>
        <taxon>Actinomycetes</taxon>
        <taxon>Mycobacteriales</taxon>
        <taxon>Gordoniaceae</taxon>
        <taxon>Gordonia</taxon>
    </lineage>
</organism>
<evidence type="ECO:0000313" key="3">
    <source>
        <dbReference type="Proteomes" id="UP000010988"/>
    </source>
</evidence>
<dbReference type="Proteomes" id="UP000010988">
    <property type="component" value="Unassembled WGS sequence"/>
</dbReference>
<gene>
    <name evidence="2" type="ORF">GOACH_03_00470</name>
</gene>